<feature type="domain" description="Scaffold protein Nfu/NifU N-terminal" evidence="1">
    <location>
        <begin position="106"/>
        <end position="191"/>
    </location>
</feature>
<proteinExistence type="predicted"/>
<dbReference type="EMBL" id="CP040749">
    <property type="protein sequence ID" value="QCX37465.1"/>
    <property type="molecule type" value="Genomic_DNA"/>
</dbReference>
<dbReference type="Gene3D" id="3.30.300.130">
    <property type="entry name" value="Fe-S cluster assembly (FSCA)"/>
    <property type="match status" value="1"/>
</dbReference>
<dbReference type="Proteomes" id="UP000306229">
    <property type="component" value="Chromosome"/>
</dbReference>
<evidence type="ECO:0000313" key="3">
    <source>
        <dbReference type="Proteomes" id="UP000306229"/>
    </source>
</evidence>
<dbReference type="InterPro" id="IPR001075">
    <property type="entry name" value="NIF_FeS_clus_asmbl_NifU_C"/>
</dbReference>
<dbReference type="Pfam" id="PF01106">
    <property type="entry name" value="NifU"/>
    <property type="match status" value="1"/>
</dbReference>
<dbReference type="Gene3D" id="3.30.1370.70">
    <property type="entry name" value="Scaffold protein Nfu/NifU, N-terminal domain"/>
    <property type="match status" value="2"/>
</dbReference>
<name>A0A5B7TM17_9FLAO</name>
<reference evidence="2 3" key="1">
    <citation type="submission" date="2019-05" db="EMBL/GenBank/DDBJ databases">
        <title>Algicella ahnfeltiae gen. nov., sp. nov., a novel marine bacterium of the family Flavobacteriaceae isolated from a red alga.</title>
        <authorList>
            <person name="Nedashkovskaya O.I."/>
            <person name="Kukhlevskiy A.D."/>
            <person name="Kim S.-G."/>
            <person name="Zhukova N.V."/>
            <person name="Mikhailov V.V."/>
        </authorList>
    </citation>
    <scope>NUCLEOTIDE SEQUENCE [LARGE SCALE GENOMIC DNA]</scope>
    <source>
        <strain evidence="2 3">10Alg115</strain>
    </source>
</reference>
<dbReference type="InterPro" id="IPR034904">
    <property type="entry name" value="FSCA_dom_sf"/>
</dbReference>
<dbReference type="PANTHER" id="PTHR11178">
    <property type="entry name" value="IRON-SULFUR CLUSTER SCAFFOLD PROTEIN NFU-RELATED"/>
    <property type="match status" value="1"/>
</dbReference>
<dbReference type="InterPro" id="IPR014824">
    <property type="entry name" value="Nfu/NifU_N"/>
</dbReference>
<dbReference type="OrthoDB" id="9796965at2"/>
<dbReference type="AlphaFoldDB" id="A0A5B7TM17"/>
<gene>
    <name evidence="2" type="ORF">FF125_03080</name>
</gene>
<dbReference type="GO" id="GO:0016226">
    <property type="term" value="P:iron-sulfur cluster assembly"/>
    <property type="evidence" value="ECO:0007669"/>
    <property type="project" value="InterPro"/>
</dbReference>
<sequence>MLKIDIESTKTPTIIKFVANKILTEGSFEYNSVEDVKNSTFIQELFHLPFVKKVFVTANFIAVERFDIVEWTDVQDELKAIIENYLTVNDSLFNSKKETKQIFVDVYAESTPNPGVMKFVSNQLLTSENIEVTSLEDALEVPIAKELYSFPFVNEVFISNNYVSITKNNSVEWFEITTALRDFLKKYLTESKPIITENYVPIVHKKVEIEPIPTANLDDISQEIIAILDEYIKPAVTSDGGNIMFQSYDASTKTVSVILQGACSGCPSSTITLKSGIEATLKQLLPNKIEEVVALNG</sequence>
<evidence type="ECO:0000313" key="2">
    <source>
        <dbReference type="EMBL" id="QCX37465.1"/>
    </source>
</evidence>
<feature type="domain" description="Scaffold protein Nfu/NifU N-terminal" evidence="1">
    <location>
        <begin position="4"/>
        <end position="89"/>
    </location>
</feature>
<dbReference type="KEGG" id="fbe:FF125_03080"/>
<organism evidence="2 3">
    <name type="scientific">Aureibaculum algae</name>
    <dbReference type="NCBI Taxonomy" id="2584122"/>
    <lineage>
        <taxon>Bacteria</taxon>
        <taxon>Pseudomonadati</taxon>
        <taxon>Bacteroidota</taxon>
        <taxon>Flavobacteriia</taxon>
        <taxon>Flavobacteriales</taxon>
        <taxon>Flavobacteriaceae</taxon>
        <taxon>Aureibaculum</taxon>
    </lineage>
</organism>
<dbReference type="GO" id="GO:0051536">
    <property type="term" value="F:iron-sulfur cluster binding"/>
    <property type="evidence" value="ECO:0007669"/>
    <property type="project" value="InterPro"/>
</dbReference>
<dbReference type="RefSeq" id="WP_138948400.1">
    <property type="nucleotide sequence ID" value="NZ_CP040749.1"/>
</dbReference>
<keyword evidence="3" id="KW-1185">Reference proteome</keyword>
<dbReference type="SUPFAM" id="SSF117916">
    <property type="entry name" value="Fe-S cluster assembly (FSCA) domain-like"/>
    <property type="match status" value="1"/>
</dbReference>
<dbReference type="PANTHER" id="PTHR11178:SF49">
    <property type="entry name" value="PROTEIN 5, PUTATIVE-RELATED"/>
    <property type="match status" value="1"/>
</dbReference>
<dbReference type="SUPFAM" id="SSF110836">
    <property type="entry name" value="Hypothetical protein SAV1430"/>
    <property type="match status" value="2"/>
</dbReference>
<dbReference type="InterPro" id="IPR036498">
    <property type="entry name" value="Nfu/NifU_N_sf"/>
</dbReference>
<evidence type="ECO:0000259" key="1">
    <source>
        <dbReference type="SMART" id="SM00932"/>
    </source>
</evidence>
<dbReference type="Pfam" id="PF08712">
    <property type="entry name" value="Nfu_N"/>
    <property type="match status" value="2"/>
</dbReference>
<accession>A0A5B7TM17</accession>
<dbReference type="SMART" id="SM00932">
    <property type="entry name" value="Nfu_N"/>
    <property type="match status" value="2"/>
</dbReference>
<dbReference type="GO" id="GO:0005506">
    <property type="term" value="F:iron ion binding"/>
    <property type="evidence" value="ECO:0007669"/>
    <property type="project" value="InterPro"/>
</dbReference>
<protein>
    <submittedName>
        <fullName evidence="2">NifU family protein</fullName>
    </submittedName>
</protein>